<dbReference type="Pfam" id="PF14402">
    <property type="entry name" value="7TM_transglut"/>
    <property type="match status" value="1"/>
</dbReference>
<feature type="transmembrane region" description="Helical" evidence="1">
    <location>
        <begin position="442"/>
        <end position="459"/>
    </location>
</feature>
<feature type="transmembrane region" description="Helical" evidence="1">
    <location>
        <begin position="376"/>
        <end position="397"/>
    </location>
</feature>
<dbReference type="RefSeq" id="WP_124925537.1">
    <property type="nucleotide sequence ID" value="NZ_BMOH01000005.1"/>
</dbReference>
<feature type="transmembrane region" description="Helical" evidence="1">
    <location>
        <begin position="403"/>
        <end position="421"/>
    </location>
</feature>
<keyword evidence="1" id="KW-0472">Membrane</keyword>
<dbReference type="Pfam" id="PF14400">
    <property type="entry name" value="Transglut_i_TM"/>
    <property type="match status" value="1"/>
</dbReference>
<keyword evidence="5" id="KW-1185">Reference proteome</keyword>
<feature type="transmembrane region" description="Helical" evidence="1">
    <location>
        <begin position="6"/>
        <end position="24"/>
    </location>
</feature>
<dbReference type="OrthoDB" id="253840at2"/>
<feature type="transmembrane region" description="Helical" evidence="1">
    <location>
        <begin position="305"/>
        <end position="326"/>
    </location>
</feature>
<feature type="domain" description="7 transmembrane helices usually fused to an inactive transglutaminase" evidence="3">
    <location>
        <begin position="254"/>
        <end position="497"/>
    </location>
</feature>
<evidence type="ECO:0000259" key="3">
    <source>
        <dbReference type="Pfam" id="PF14402"/>
    </source>
</evidence>
<comment type="caution">
    <text evidence="4">The sequence shown here is derived from an EMBL/GenBank/DDBJ whole genome shotgun (WGS) entry which is preliminary data.</text>
</comment>
<protein>
    <submittedName>
        <fullName evidence="4">Gonadoliberin III</fullName>
    </submittedName>
</protein>
<reference evidence="4 5" key="1">
    <citation type="submission" date="2018-11" db="EMBL/GenBank/DDBJ databases">
        <title>The draft genome sequence of Amphritea balenae JAMM 1525T.</title>
        <authorList>
            <person name="Fang Z."/>
            <person name="Zhang Y."/>
            <person name="Han X."/>
        </authorList>
    </citation>
    <scope>NUCLEOTIDE SEQUENCE [LARGE SCALE GENOMIC DNA]</scope>
    <source>
        <strain evidence="4 5">JAMM 1525</strain>
    </source>
</reference>
<feature type="transmembrane region" description="Helical" evidence="1">
    <location>
        <begin position="338"/>
        <end position="364"/>
    </location>
</feature>
<gene>
    <name evidence="4" type="ORF">EHS89_07605</name>
</gene>
<keyword evidence="1" id="KW-1133">Transmembrane helix</keyword>
<accession>A0A3P1SSA0</accession>
<organism evidence="4 5">
    <name type="scientific">Amphritea balenae</name>
    <dbReference type="NCBI Taxonomy" id="452629"/>
    <lineage>
        <taxon>Bacteria</taxon>
        <taxon>Pseudomonadati</taxon>
        <taxon>Pseudomonadota</taxon>
        <taxon>Gammaproteobacteria</taxon>
        <taxon>Oceanospirillales</taxon>
        <taxon>Oceanospirillaceae</taxon>
        <taxon>Amphritea</taxon>
    </lineage>
</organism>
<dbReference type="InterPro" id="IPR025840">
    <property type="entry name" value="7TM_transglut"/>
</dbReference>
<dbReference type="Proteomes" id="UP000267535">
    <property type="component" value="Unassembled WGS sequence"/>
</dbReference>
<evidence type="ECO:0000313" key="5">
    <source>
        <dbReference type="Proteomes" id="UP000267535"/>
    </source>
</evidence>
<sequence>MQQKIPFYLLIILLVGLGLGSAVYRHLNLEVPWLPGEIREVWSVEARLEFTAKGEGVVVQLAIPRSQPGFTLLEQGTASPGYGLSYLTEEDTPAVRWSTQQAAGKQVLYYRARFLLDPVGSPAWAAPPPIAPAPILPEPVTLAANRLIQQARQQSASQITLAAQLLNALLSENQQVQLLEQNRDQPAAAMLLMRLAGISARQVTALRLRHGRRNQETHQYLMVYEGDEVAFFNLSTGKEGRPQRLLIWEMGDRPLTDLEGGRNTRVSFAMQRDVVSVQQAIEQKYQDDSAAQVSLHSLPLQEQQLFRGLLLIPVGVMVVMLMRVLVGLRTSGTFMPVLIALALMQTALGAGLAGFVLIVASGLIVRSYLSRLNLLLVARISAVIIVVILLTATFSVIAYNLRIVEGLNIIFFPMIIIAWTIERMSLLWEEEGGTEVMKQGGGSLLVALLAYMVMSNSYVQHLTFNFPGLQLVLLAFVLLLGSYTGYRLIELIRFSPLTPQDQSGALPGKNASVDNRKPE</sequence>
<evidence type="ECO:0000259" key="2">
    <source>
        <dbReference type="Pfam" id="PF14400"/>
    </source>
</evidence>
<evidence type="ECO:0000256" key="1">
    <source>
        <dbReference type="SAM" id="Phobius"/>
    </source>
</evidence>
<keyword evidence="1" id="KW-0812">Transmembrane</keyword>
<evidence type="ECO:0000313" key="4">
    <source>
        <dbReference type="EMBL" id="RRD00067.1"/>
    </source>
</evidence>
<dbReference type="EMBL" id="RQXV01000003">
    <property type="protein sequence ID" value="RRD00067.1"/>
    <property type="molecule type" value="Genomic_DNA"/>
</dbReference>
<feature type="domain" description="Inactive transglutaminase fused to 7 transmembrane helices" evidence="2">
    <location>
        <begin position="24"/>
        <end position="182"/>
    </location>
</feature>
<proteinExistence type="predicted"/>
<feature type="transmembrane region" description="Helical" evidence="1">
    <location>
        <begin position="471"/>
        <end position="489"/>
    </location>
</feature>
<dbReference type="InterPro" id="IPR025838">
    <property type="entry name" value="Transglut_i_TM"/>
</dbReference>
<dbReference type="AlphaFoldDB" id="A0A3P1SSA0"/>
<name>A0A3P1SSA0_9GAMM</name>